<protein>
    <submittedName>
        <fullName evidence="1">Uncharacterized protein</fullName>
    </submittedName>
</protein>
<dbReference type="AlphaFoldDB" id="A0AAE1BQ00"/>
<dbReference type="Proteomes" id="UP001286313">
    <property type="component" value="Unassembled WGS sequence"/>
</dbReference>
<evidence type="ECO:0000313" key="1">
    <source>
        <dbReference type="EMBL" id="KAK3854781.1"/>
    </source>
</evidence>
<evidence type="ECO:0000313" key="2">
    <source>
        <dbReference type="Proteomes" id="UP001286313"/>
    </source>
</evidence>
<dbReference type="EMBL" id="JAWQEG010006449">
    <property type="protein sequence ID" value="KAK3854781.1"/>
    <property type="molecule type" value="Genomic_DNA"/>
</dbReference>
<feature type="non-terminal residue" evidence="1">
    <location>
        <position position="1"/>
    </location>
</feature>
<reference evidence="1" key="1">
    <citation type="submission" date="2023-10" db="EMBL/GenBank/DDBJ databases">
        <title>Genome assemblies of two species of porcelain crab, Petrolisthes cinctipes and Petrolisthes manimaculis (Anomura: Porcellanidae).</title>
        <authorList>
            <person name="Angst P."/>
        </authorList>
    </citation>
    <scope>NUCLEOTIDE SEQUENCE</scope>
    <source>
        <strain evidence="1">PB745_01</strain>
        <tissue evidence="1">Gill</tissue>
    </source>
</reference>
<keyword evidence="2" id="KW-1185">Reference proteome</keyword>
<comment type="caution">
    <text evidence="1">The sequence shown here is derived from an EMBL/GenBank/DDBJ whole genome shotgun (WGS) entry which is preliminary data.</text>
</comment>
<gene>
    <name evidence="1" type="ORF">Pcinc_038756</name>
</gene>
<sequence>MINTVLRFCNIFTPRCLLFIDKHAVVGLVAAAAVVAVTGRGVQGWGGQGWSR</sequence>
<accession>A0AAE1BQ00</accession>
<proteinExistence type="predicted"/>
<organism evidence="1 2">
    <name type="scientific">Petrolisthes cinctipes</name>
    <name type="common">Flat porcelain crab</name>
    <dbReference type="NCBI Taxonomy" id="88211"/>
    <lineage>
        <taxon>Eukaryota</taxon>
        <taxon>Metazoa</taxon>
        <taxon>Ecdysozoa</taxon>
        <taxon>Arthropoda</taxon>
        <taxon>Crustacea</taxon>
        <taxon>Multicrustacea</taxon>
        <taxon>Malacostraca</taxon>
        <taxon>Eumalacostraca</taxon>
        <taxon>Eucarida</taxon>
        <taxon>Decapoda</taxon>
        <taxon>Pleocyemata</taxon>
        <taxon>Anomura</taxon>
        <taxon>Galatheoidea</taxon>
        <taxon>Porcellanidae</taxon>
        <taxon>Petrolisthes</taxon>
    </lineage>
</organism>
<name>A0AAE1BQ00_PETCI</name>